<dbReference type="AlphaFoldDB" id="A0A2X1TH48"/>
<name>A0A2X1TH48_9ACTO</name>
<protein>
    <submittedName>
        <fullName evidence="1">Uncharacterized protein</fullName>
    </submittedName>
</protein>
<reference evidence="1 2" key="1">
    <citation type="submission" date="2018-06" db="EMBL/GenBank/DDBJ databases">
        <authorList>
            <consortium name="Pathogen Informatics"/>
            <person name="Doyle S."/>
        </authorList>
    </citation>
    <scope>NUCLEOTIDE SEQUENCE [LARGE SCALE GENOMIC DNA]</scope>
    <source>
        <strain evidence="1 2">NCTC11819</strain>
    </source>
</reference>
<evidence type="ECO:0000313" key="1">
    <source>
        <dbReference type="EMBL" id="STO16638.1"/>
    </source>
</evidence>
<comment type="caution">
    <text evidence="1">The sequence shown here is derived from an EMBL/GenBank/DDBJ whole genome shotgun (WGS) entry which is preliminary data.</text>
</comment>
<evidence type="ECO:0000313" key="2">
    <source>
        <dbReference type="Proteomes" id="UP000255284"/>
    </source>
</evidence>
<gene>
    <name evidence="1" type="ORF">NCTC11819_01208</name>
</gene>
<organism evidence="1 2">
    <name type="scientific">Mobiluncus mulieris</name>
    <dbReference type="NCBI Taxonomy" id="2052"/>
    <lineage>
        <taxon>Bacteria</taxon>
        <taxon>Bacillati</taxon>
        <taxon>Actinomycetota</taxon>
        <taxon>Actinomycetes</taxon>
        <taxon>Actinomycetales</taxon>
        <taxon>Actinomycetaceae</taxon>
        <taxon>Mobiluncus</taxon>
    </lineage>
</organism>
<sequence length="32" mass="3743">MSTFIQILIFLPPSILAVILIKEKLWNNKKDD</sequence>
<proteinExistence type="predicted"/>
<accession>A0A2X1TH48</accession>
<dbReference type="EMBL" id="UGGQ01000006">
    <property type="protein sequence ID" value="STO16638.1"/>
    <property type="molecule type" value="Genomic_DNA"/>
</dbReference>
<dbReference type="Proteomes" id="UP000255284">
    <property type="component" value="Unassembled WGS sequence"/>
</dbReference>